<dbReference type="EMBL" id="JACHHO010000001">
    <property type="protein sequence ID" value="MBB5203919.1"/>
    <property type="molecule type" value="Genomic_DNA"/>
</dbReference>
<keyword evidence="1" id="KW-0732">Signal</keyword>
<evidence type="ECO:0000313" key="3">
    <source>
        <dbReference type="Proteomes" id="UP000554837"/>
    </source>
</evidence>
<organism evidence="2 3">
    <name type="scientific">Inhella inkyongensis</name>
    <dbReference type="NCBI Taxonomy" id="392593"/>
    <lineage>
        <taxon>Bacteria</taxon>
        <taxon>Pseudomonadati</taxon>
        <taxon>Pseudomonadota</taxon>
        <taxon>Betaproteobacteria</taxon>
        <taxon>Burkholderiales</taxon>
        <taxon>Sphaerotilaceae</taxon>
        <taxon>Inhella</taxon>
    </lineage>
</organism>
<keyword evidence="3" id="KW-1185">Reference proteome</keyword>
<feature type="signal peptide" evidence="1">
    <location>
        <begin position="1"/>
        <end position="26"/>
    </location>
</feature>
<feature type="chain" id="PRO_5032615832" description="Lipoprotein" evidence="1">
    <location>
        <begin position="27"/>
        <end position="173"/>
    </location>
</feature>
<accession>A0A840S605</accession>
<dbReference type="AlphaFoldDB" id="A0A840S605"/>
<protein>
    <recommendedName>
        <fullName evidence="4">Lipoprotein</fullName>
    </recommendedName>
</protein>
<comment type="caution">
    <text evidence="2">The sequence shown here is derived from an EMBL/GenBank/DDBJ whole genome shotgun (WGS) entry which is preliminary data.</text>
</comment>
<gene>
    <name evidence="2" type="ORF">HNQ51_001212</name>
</gene>
<dbReference type="OrthoDB" id="8775233at2"/>
<dbReference type="RefSeq" id="WP_138857066.1">
    <property type="nucleotide sequence ID" value="NZ_CP040709.1"/>
</dbReference>
<sequence>MKRFQGLNALSVIVLALGLAGCATKAQDPMQQAVMTPFSDLNLVRAEIPPALLAARAQPYALDAAGSCAQWQAEIAALDAVLGADLDQPVNKDKPSLLERGNEAVDEAAGKALRGAAEGVIPFRGWVRRLSGAERYERGVAAAITAGSVRRAYLKGVVAGRACAAAEAARAPA</sequence>
<dbReference type="Proteomes" id="UP000554837">
    <property type="component" value="Unassembled WGS sequence"/>
</dbReference>
<reference evidence="2 3" key="1">
    <citation type="submission" date="2020-08" db="EMBL/GenBank/DDBJ databases">
        <title>Genomic Encyclopedia of Type Strains, Phase IV (KMG-IV): sequencing the most valuable type-strain genomes for metagenomic binning, comparative biology and taxonomic classification.</title>
        <authorList>
            <person name="Goeker M."/>
        </authorList>
    </citation>
    <scope>NUCLEOTIDE SEQUENCE [LARGE SCALE GENOMIC DNA]</scope>
    <source>
        <strain evidence="2 3">DSM 23958</strain>
    </source>
</reference>
<evidence type="ECO:0000256" key="1">
    <source>
        <dbReference type="SAM" id="SignalP"/>
    </source>
</evidence>
<evidence type="ECO:0000313" key="2">
    <source>
        <dbReference type="EMBL" id="MBB5203919.1"/>
    </source>
</evidence>
<proteinExistence type="predicted"/>
<evidence type="ECO:0008006" key="4">
    <source>
        <dbReference type="Google" id="ProtNLM"/>
    </source>
</evidence>
<dbReference type="PROSITE" id="PS51257">
    <property type="entry name" value="PROKAR_LIPOPROTEIN"/>
    <property type="match status" value="1"/>
</dbReference>
<name>A0A840S605_9BURK</name>